<keyword evidence="2" id="KW-0238">DNA-binding</keyword>
<accession>A0A7W7RTK1</accession>
<dbReference type="EMBL" id="JACHJU010000001">
    <property type="protein sequence ID" value="MBB4937892.1"/>
    <property type="molecule type" value="Genomic_DNA"/>
</dbReference>
<sequence>MPIACPHPTNRSPRTRRSGNERSRYIQINMAFPQVAEEFGVTRPTIYRHLTKV</sequence>
<evidence type="ECO:0000313" key="3">
    <source>
        <dbReference type="Proteomes" id="UP000534286"/>
    </source>
</evidence>
<evidence type="ECO:0000256" key="1">
    <source>
        <dbReference type="SAM" id="MobiDB-lite"/>
    </source>
</evidence>
<dbReference type="AlphaFoldDB" id="A0A7W7RTK1"/>
<keyword evidence="3" id="KW-1185">Reference proteome</keyword>
<organism evidence="2 3">
    <name type="scientific">Streptosporangium album</name>
    <dbReference type="NCBI Taxonomy" id="47479"/>
    <lineage>
        <taxon>Bacteria</taxon>
        <taxon>Bacillati</taxon>
        <taxon>Actinomycetota</taxon>
        <taxon>Actinomycetes</taxon>
        <taxon>Streptosporangiales</taxon>
        <taxon>Streptosporangiaceae</taxon>
        <taxon>Streptosporangium</taxon>
    </lineage>
</organism>
<name>A0A7W7RTK1_9ACTN</name>
<dbReference type="GO" id="GO:0003677">
    <property type="term" value="F:DNA binding"/>
    <property type="evidence" value="ECO:0007669"/>
    <property type="project" value="UniProtKB-KW"/>
</dbReference>
<protein>
    <submittedName>
        <fullName evidence="2">Putative DNA-binding transcriptional regulator AlpA</fullName>
    </submittedName>
</protein>
<reference evidence="2 3" key="1">
    <citation type="submission" date="2020-08" db="EMBL/GenBank/DDBJ databases">
        <title>Sequencing the genomes of 1000 actinobacteria strains.</title>
        <authorList>
            <person name="Klenk H.-P."/>
        </authorList>
    </citation>
    <scope>NUCLEOTIDE SEQUENCE [LARGE SCALE GENOMIC DNA]</scope>
    <source>
        <strain evidence="2 3">DSM 43023</strain>
    </source>
</reference>
<dbReference type="Proteomes" id="UP000534286">
    <property type="component" value="Unassembled WGS sequence"/>
</dbReference>
<gene>
    <name evidence="2" type="ORF">FHR32_002197</name>
</gene>
<evidence type="ECO:0000313" key="2">
    <source>
        <dbReference type="EMBL" id="MBB4937892.1"/>
    </source>
</evidence>
<comment type="caution">
    <text evidence="2">The sequence shown here is derived from an EMBL/GenBank/DDBJ whole genome shotgun (WGS) entry which is preliminary data.</text>
</comment>
<dbReference type="RefSeq" id="WP_184754184.1">
    <property type="nucleotide sequence ID" value="NZ_JACHJU010000001.1"/>
</dbReference>
<feature type="region of interest" description="Disordered" evidence="1">
    <location>
        <begin position="1"/>
        <end position="22"/>
    </location>
</feature>
<proteinExistence type="predicted"/>